<dbReference type="RefSeq" id="WP_353864898.1">
    <property type="nucleotide sequence ID" value="NZ_CP088295.1"/>
</dbReference>
<dbReference type="CDD" id="cd07814">
    <property type="entry name" value="SRPBCC_CalC_Aha1-like"/>
    <property type="match status" value="1"/>
</dbReference>
<dbReference type="Proteomes" id="UP001058860">
    <property type="component" value="Chromosome"/>
</dbReference>
<feature type="domain" description="Activator of Hsp90 ATPase homologue 1/2-like C-terminal" evidence="2">
    <location>
        <begin position="15"/>
        <end position="142"/>
    </location>
</feature>
<evidence type="ECO:0000259" key="2">
    <source>
        <dbReference type="Pfam" id="PF08327"/>
    </source>
</evidence>
<gene>
    <name evidence="3" type="ORF">LRS13_02450</name>
</gene>
<dbReference type="SUPFAM" id="SSF55961">
    <property type="entry name" value="Bet v1-like"/>
    <property type="match status" value="1"/>
</dbReference>
<proteinExistence type="inferred from homology"/>
<keyword evidence="4" id="KW-1185">Reference proteome</keyword>
<dbReference type="Gene3D" id="3.30.530.20">
    <property type="match status" value="1"/>
</dbReference>
<protein>
    <submittedName>
        <fullName evidence="3">SRPBCC domain-containing protein</fullName>
    </submittedName>
</protein>
<dbReference type="InterPro" id="IPR023393">
    <property type="entry name" value="START-like_dom_sf"/>
</dbReference>
<evidence type="ECO:0000313" key="4">
    <source>
        <dbReference type="Proteomes" id="UP001058860"/>
    </source>
</evidence>
<evidence type="ECO:0000256" key="1">
    <source>
        <dbReference type="ARBA" id="ARBA00006817"/>
    </source>
</evidence>
<accession>A0ABY5PIH2</accession>
<organism evidence="3 4">
    <name type="scientific">Svornostia abyssi</name>
    <dbReference type="NCBI Taxonomy" id="2898438"/>
    <lineage>
        <taxon>Bacteria</taxon>
        <taxon>Bacillati</taxon>
        <taxon>Actinomycetota</taxon>
        <taxon>Thermoleophilia</taxon>
        <taxon>Solirubrobacterales</taxon>
        <taxon>Baekduiaceae</taxon>
        <taxon>Svornostia</taxon>
    </lineage>
</organism>
<sequence>MTGTGTLHIERTYRASAEAVFDAWTSEEVMRRWWQAERTWETASAEVDLRVGGAVRVVMRDPAKDEEYGGGGIYTEIERPTRLAFTWLWDRESRRTLIEIDFEEIDGETTVRFTHSGLWDEEAVRSHRRGWGNVLDNLGQVMGWTIGS</sequence>
<comment type="similarity">
    <text evidence="1">Belongs to the AHA1 family.</text>
</comment>
<dbReference type="EMBL" id="CP088295">
    <property type="protein sequence ID" value="UUY04412.1"/>
    <property type="molecule type" value="Genomic_DNA"/>
</dbReference>
<name>A0ABY5PIH2_9ACTN</name>
<evidence type="ECO:0000313" key="3">
    <source>
        <dbReference type="EMBL" id="UUY04412.1"/>
    </source>
</evidence>
<dbReference type="InterPro" id="IPR013538">
    <property type="entry name" value="ASHA1/2-like_C"/>
</dbReference>
<reference evidence="4" key="1">
    <citation type="submission" date="2021-11" db="EMBL/GenBank/DDBJ databases">
        <title>Cultivation dependent microbiological survey of springs from the worlds oldest radium mine currently devoted to the extraction of radon-saturated water.</title>
        <authorList>
            <person name="Kapinusova G."/>
            <person name="Smrhova T."/>
            <person name="Strejcek M."/>
            <person name="Suman J."/>
            <person name="Jani K."/>
            <person name="Pajer P."/>
            <person name="Uhlik O."/>
        </authorList>
    </citation>
    <scope>NUCLEOTIDE SEQUENCE [LARGE SCALE GENOMIC DNA]</scope>
    <source>
        <strain evidence="4">J379</strain>
    </source>
</reference>
<dbReference type="Pfam" id="PF08327">
    <property type="entry name" value="AHSA1"/>
    <property type="match status" value="1"/>
</dbReference>